<dbReference type="InterPro" id="IPR011990">
    <property type="entry name" value="TPR-like_helical_dom_sf"/>
</dbReference>
<keyword evidence="4" id="KW-0677">Repeat</keyword>
<name>A0A7S2SEN6_9STRA</name>
<evidence type="ECO:0000256" key="3">
    <source>
        <dbReference type="ARBA" id="ARBA00022490"/>
    </source>
</evidence>
<evidence type="ECO:0000256" key="1">
    <source>
        <dbReference type="ARBA" id="ARBA00004245"/>
    </source>
</evidence>
<evidence type="ECO:0000313" key="9">
    <source>
        <dbReference type="EMBL" id="CAD9697352.1"/>
    </source>
</evidence>
<dbReference type="PANTHER" id="PTHR16056:SF16">
    <property type="entry name" value="REGULATOR OF MICROTUBULE DYNAMICS PROTEIN 1"/>
    <property type="match status" value="1"/>
</dbReference>
<keyword evidence="3" id="KW-0963">Cytoplasm</keyword>
<evidence type="ECO:0000256" key="2">
    <source>
        <dbReference type="ARBA" id="ARBA00011375"/>
    </source>
</evidence>
<dbReference type="GO" id="GO:0005737">
    <property type="term" value="C:cytoplasm"/>
    <property type="evidence" value="ECO:0007669"/>
    <property type="project" value="TreeGrafter"/>
</dbReference>
<keyword evidence="6" id="KW-0206">Cytoskeleton</keyword>
<dbReference type="Gene3D" id="1.25.40.10">
    <property type="entry name" value="Tetratricopeptide repeat domain"/>
    <property type="match status" value="1"/>
</dbReference>
<reference evidence="9" key="1">
    <citation type="submission" date="2021-01" db="EMBL/GenBank/DDBJ databases">
        <authorList>
            <person name="Corre E."/>
            <person name="Pelletier E."/>
            <person name="Niang G."/>
            <person name="Scheremetjew M."/>
            <person name="Finn R."/>
            <person name="Kale V."/>
            <person name="Holt S."/>
            <person name="Cochrane G."/>
            <person name="Meng A."/>
            <person name="Brown T."/>
            <person name="Cohen L."/>
        </authorList>
    </citation>
    <scope>NUCLEOTIDE SEQUENCE</scope>
    <source>
        <strain evidence="9">NY070348D</strain>
    </source>
</reference>
<sequence>MSFRIYVSSAQKVRRRGVGETISLFIYARDGGPTKDRSSWRTLHDFEEFNIKLTETFRVKGVGLPVPSSILLVSETARKNVAVELNRVYKQSLRNKAFRMVVLKFCGLMEGEQQMQQKLGHSEELVKVVDPTLKSKVRAILGKLTVRVVNGTLDIGLLLGEARKQIGFVVLVWVILGVIKRGWRNFALGHASGIVVGALFYERFLKQFIKVRSEQVFEIKEDVNMLVELFSPKERPDVKDGGVVVENKPEIEEVIKKLDELDSASAHQAAYDICMTEMDRARSNFELLWRVVRVVFATSEDLKRSEGETSARRIERLNQSLELAKGLLESFPEEYISHKWYAICAASDSGHRGTKQKMLGGFEFQKHTKIALELNPDDATLNYMLGRFNFEVAKLSWAERMGAKALFGQDPPSATFEEALQNFENACRLREGGAELGDLIEVARCQLKLKHKREAKVILEQIKNANALKDNDTEVIQEAKDMLKSM</sequence>
<keyword evidence="5" id="KW-0802">TPR repeat</keyword>
<proteinExistence type="predicted"/>
<dbReference type="AlphaFoldDB" id="A0A7S2SEN6"/>
<dbReference type="Pfam" id="PF21033">
    <property type="entry name" value="RMD1-3"/>
    <property type="match status" value="1"/>
</dbReference>
<organism evidence="9">
    <name type="scientific">Mucochytrium quahogii</name>
    <dbReference type="NCBI Taxonomy" id="96639"/>
    <lineage>
        <taxon>Eukaryota</taxon>
        <taxon>Sar</taxon>
        <taxon>Stramenopiles</taxon>
        <taxon>Bigyra</taxon>
        <taxon>Labyrinthulomycetes</taxon>
        <taxon>Thraustochytrida</taxon>
        <taxon>Thraustochytriidae</taxon>
        <taxon>Mucochytrium</taxon>
    </lineage>
</organism>
<protein>
    <recommendedName>
        <fullName evidence="7">Regulator of microtubule dynamics protein 1</fullName>
    </recommendedName>
    <alternativeName>
        <fullName evidence="8">Protein FAM82B</fullName>
    </alternativeName>
</protein>
<accession>A0A7S2SEN6</accession>
<dbReference type="PANTHER" id="PTHR16056">
    <property type="entry name" value="REGULATOR OF MICROTUBULE DYNAMICS PROTEIN"/>
    <property type="match status" value="1"/>
</dbReference>
<dbReference type="GO" id="GO:0005876">
    <property type="term" value="C:spindle microtubule"/>
    <property type="evidence" value="ECO:0007669"/>
    <property type="project" value="TreeGrafter"/>
</dbReference>
<dbReference type="GO" id="GO:0097431">
    <property type="term" value="C:mitotic spindle pole"/>
    <property type="evidence" value="ECO:0007669"/>
    <property type="project" value="TreeGrafter"/>
</dbReference>
<comment type="subunit">
    <text evidence="2">Interacts with microtubules.</text>
</comment>
<dbReference type="EMBL" id="HBHK01020753">
    <property type="protein sequence ID" value="CAD9697352.1"/>
    <property type="molecule type" value="Transcribed_RNA"/>
</dbReference>
<dbReference type="GO" id="GO:0008017">
    <property type="term" value="F:microtubule binding"/>
    <property type="evidence" value="ECO:0007669"/>
    <property type="project" value="TreeGrafter"/>
</dbReference>
<evidence type="ECO:0000256" key="8">
    <source>
        <dbReference type="ARBA" id="ARBA00041958"/>
    </source>
</evidence>
<dbReference type="InterPro" id="IPR049039">
    <property type="entry name" value="RMD1-3_a_helical_rpt"/>
</dbReference>
<comment type="subcellular location">
    <subcellularLocation>
        <location evidence="1">Cytoplasm</location>
        <location evidence="1">Cytoskeleton</location>
    </subcellularLocation>
</comment>
<evidence type="ECO:0000256" key="5">
    <source>
        <dbReference type="ARBA" id="ARBA00022803"/>
    </source>
</evidence>
<evidence type="ECO:0000256" key="7">
    <source>
        <dbReference type="ARBA" id="ARBA00039966"/>
    </source>
</evidence>
<evidence type="ECO:0000256" key="4">
    <source>
        <dbReference type="ARBA" id="ARBA00022737"/>
    </source>
</evidence>
<dbReference type="SUPFAM" id="SSF48452">
    <property type="entry name" value="TPR-like"/>
    <property type="match status" value="1"/>
</dbReference>
<gene>
    <name evidence="9" type="ORF">QSP1433_LOCUS13179</name>
</gene>
<evidence type="ECO:0000256" key="6">
    <source>
        <dbReference type="ARBA" id="ARBA00023212"/>
    </source>
</evidence>